<dbReference type="Pfam" id="PF03450">
    <property type="entry name" value="CO_deh_flav_C"/>
    <property type="match status" value="1"/>
</dbReference>
<dbReference type="PANTHER" id="PTHR42659">
    <property type="entry name" value="XANTHINE DEHYDROGENASE SUBUNIT C-RELATED"/>
    <property type="match status" value="1"/>
</dbReference>
<dbReference type="Pfam" id="PF00941">
    <property type="entry name" value="FAD_binding_5"/>
    <property type="match status" value="1"/>
</dbReference>
<dbReference type="PANTHER" id="PTHR42659:SF9">
    <property type="entry name" value="XANTHINE DEHYDROGENASE FAD-BINDING SUBUNIT XDHB-RELATED"/>
    <property type="match status" value="1"/>
</dbReference>
<dbReference type="InterPro" id="IPR036318">
    <property type="entry name" value="FAD-bd_PCMH-like_sf"/>
</dbReference>
<dbReference type="InterPro" id="IPR016166">
    <property type="entry name" value="FAD-bd_PCMH"/>
</dbReference>
<dbReference type="Gene3D" id="3.30.465.10">
    <property type="match status" value="1"/>
</dbReference>
<dbReference type="Gene3D" id="3.30.43.10">
    <property type="entry name" value="Uridine Diphospho-n-acetylenolpyruvylglucosamine Reductase, domain 2"/>
    <property type="match status" value="1"/>
</dbReference>
<dbReference type="InterPro" id="IPR016169">
    <property type="entry name" value="FAD-bd_PCMH_sub2"/>
</dbReference>
<dbReference type="InterPro" id="IPR051312">
    <property type="entry name" value="Diverse_Substr_Oxidored"/>
</dbReference>
<keyword evidence="5" id="KW-1185">Reference proteome</keyword>
<dbReference type="GO" id="GO:0071949">
    <property type="term" value="F:FAD binding"/>
    <property type="evidence" value="ECO:0007669"/>
    <property type="project" value="InterPro"/>
</dbReference>
<dbReference type="Gene3D" id="3.30.390.50">
    <property type="entry name" value="CO dehydrogenase flavoprotein, C-terminal domain"/>
    <property type="match status" value="1"/>
</dbReference>
<evidence type="ECO:0000259" key="3">
    <source>
        <dbReference type="PROSITE" id="PS51387"/>
    </source>
</evidence>
<gene>
    <name evidence="4" type="ORF">FPZ49_03230</name>
</gene>
<keyword evidence="2" id="KW-0560">Oxidoreductase</keyword>
<comment type="caution">
    <text evidence="4">The sequence shown here is derived from an EMBL/GenBank/DDBJ whole genome shotgun (WGS) entry which is preliminary data.</text>
</comment>
<sequence length="298" mass="33192">MVTSYRLKSLDETIAQLSREDCQIIAGGTDLMVQHKSPRGAPARFDEPIVFIDHLQELKRIRWVNQDLHIGACCTYSEMLGHPLIPNILKKAIKEIAAPAIRNRGTLGGNICNASPAGDTLPLLYLFNARLQLKSAKGDREVEIRDFIQGPRKVKRLKDELVTEIILPNVQEDHTSFVFEKVANRKADAITKISFAGLMRWDEGQIVDARFAFGAVGPTIVRSAAIEQKIVGEAFPLEAAVVNGIVADFERIIKPIDDQRSTAIYRKTVALHLLRYFIENAGEERGYAIGQGKDHPVD</sequence>
<dbReference type="SMART" id="SM01092">
    <property type="entry name" value="CO_deh_flav_C"/>
    <property type="match status" value="1"/>
</dbReference>
<dbReference type="InterPro" id="IPR005107">
    <property type="entry name" value="CO_DH_flav_C"/>
</dbReference>
<feature type="domain" description="FAD-binding PCMH-type" evidence="3">
    <location>
        <begin position="1"/>
        <end position="172"/>
    </location>
</feature>
<organism evidence="4 5">
    <name type="scientific">Paenibacillus cremeus</name>
    <dbReference type="NCBI Taxonomy" id="2163881"/>
    <lineage>
        <taxon>Bacteria</taxon>
        <taxon>Bacillati</taxon>
        <taxon>Bacillota</taxon>
        <taxon>Bacilli</taxon>
        <taxon>Bacillales</taxon>
        <taxon>Paenibacillaceae</taxon>
        <taxon>Paenibacillus</taxon>
    </lineage>
</organism>
<dbReference type="PROSITE" id="PS51387">
    <property type="entry name" value="FAD_PCMH"/>
    <property type="match status" value="1"/>
</dbReference>
<accession>A0A559KGL4</accession>
<evidence type="ECO:0000256" key="2">
    <source>
        <dbReference type="ARBA" id="ARBA00023002"/>
    </source>
</evidence>
<proteinExistence type="predicted"/>
<evidence type="ECO:0000313" key="4">
    <source>
        <dbReference type="EMBL" id="TVY11261.1"/>
    </source>
</evidence>
<evidence type="ECO:0000313" key="5">
    <source>
        <dbReference type="Proteomes" id="UP000317036"/>
    </source>
</evidence>
<protein>
    <recommendedName>
        <fullName evidence="3">FAD-binding PCMH-type domain-containing protein</fullName>
    </recommendedName>
</protein>
<reference evidence="4 5" key="1">
    <citation type="submission" date="2019-07" db="EMBL/GenBank/DDBJ databases">
        <authorList>
            <person name="Kim J."/>
        </authorList>
    </citation>
    <scope>NUCLEOTIDE SEQUENCE [LARGE SCALE GENOMIC DNA]</scope>
    <source>
        <strain evidence="4 5">JC52</strain>
    </source>
</reference>
<dbReference type="Proteomes" id="UP000317036">
    <property type="component" value="Unassembled WGS sequence"/>
</dbReference>
<dbReference type="SUPFAM" id="SSF56176">
    <property type="entry name" value="FAD-binding/transporter-associated domain-like"/>
    <property type="match status" value="1"/>
</dbReference>
<dbReference type="InterPro" id="IPR002346">
    <property type="entry name" value="Mopterin_DH_FAD-bd"/>
</dbReference>
<dbReference type="InterPro" id="IPR036683">
    <property type="entry name" value="CO_DH_flav_C_dom_sf"/>
</dbReference>
<dbReference type="AlphaFoldDB" id="A0A559KGL4"/>
<dbReference type="GO" id="GO:0016491">
    <property type="term" value="F:oxidoreductase activity"/>
    <property type="evidence" value="ECO:0007669"/>
    <property type="project" value="UniProtKB-KW"/>
</dbReference>
<dbReference type="SUPFAM" id="SSF55447">
    <property type="entry name" value="CO dehydrogenase flavoprotein C-terminal domain-like"/>
    <property type="match status" value="1"/>
</dbReference>
<name>A0A559KGL4_9BACL</name>
<dbReference type="OrthoDB" id="9774454at2"/>
<dbReference type="RefSeq" id="WP_144843126.1">
    <property type="nucleotide sequence ID" value="NZ_VNJI01000003.1"/>
</dbReference>
<dbReference type="EMBL" id="VNJI01000003">
    <property type="protein sequence ID" value="TVY11261.1"/>
    <property type="molecule type" value="Genomic_DNA"/>
</dbReference>
<evidence type="ECO:0000256" key="1">
    <source>
        <dbReference type="ARBA" id="ARBA00022630"/>
    </source>
</evidence>
<keyword evidence="1" id="KW-0285">Flavoprotein</keyword>
<dbReference type="InterPro" id="IPR016167">
    <property type="entry name" value="FAD-bd_PCMH_sub1"/>
</dbReference>